<gene>
    <name evidence="4" type="primary">MRPL11</name>
    <name evidence="4" type="ORF">ATY40_BA7503394</name>
</gene>
<dbReference type="CDD" id="cd05797">
    <property type="entry name" value="Ribosomal_L10"/>
    <property type="match status" value="1"/>
</dbReference>
<name>A0A1B2JGB6_PICPA</name>
<dbReference type="PANTHER" id="PTHR11560">
    <property type="entry name" value="39S RIBOSOMAL PROTEIN L10, MITOCHONDRIAL"/>
    <property type="match status" value="1"/>
</dbReference>
<dbReference type="SUPFAM" id="SSF160369">
    <property type="entry name" value="Ribosomal protein L10-like"/>
    <property type="match status" value="1"/>
</dbReference>
<dbReference type="InterPro" id="IPR047865">
    <property type="entry name" value="Ribosomal_uL10_bac_type"/>
</dbReference>
<dbReference type="OrthoDB" id="360689at2759"/>
<dbReference type="Pfam" id="PF00466">
    <property type="entry name" value="Ribosomal_L10"/>
    <property type="match status" value="1"/>
</dbReference>
<organism evidence="4 5">
    <name type="scientific">Komagataella pastoris</name>
    <name type="common">Yeast</name>
    <name type="synonym">Pichia pastoris</name>
    <dbReference type="NCBI Taxonomy" id="4922"/>
    <lineage>
        <taxon>Eukaryota</taxon>
        <taxon>Fungi</taxon>
        <taxon>Dikarya</taxon>
        <taxon>Ascomycota</taxon>
        <taxon>Saccharomycotina</taxon>
        <taxon>Pichiomycetes</taxon>
        <taxon>Pichiales</taxon>
        <taxon>Pichiaceae</taxon>
        <taxon>Komagataella</taxon>
    </lineage>
</organism>
<comment type="similarity">
    <text evidence="1">Belongs to the universal ribosomal protein uL10 family.</text>
</comment>
<evidence type="ECO:0000256" key="1">
    <source>
        <dbReference type="ARBA" id="ARBA00008889"/>
    </source>
</evidence>
<accession>A0A1B2JGB6</accession>
<keyword evidence="3" id="KW-0687">Ribonucleoprotein</keyword>
<dbReference type="Proteomes" id="UP000094565">
    <property type="component" value="Chromosome 3"/>
</dbReference>
<dbReference type="GO" id="GO:1990904">
    <property type="term" value="C:ribonucleoprotein complex"/>
    <property type="evidence" value="ECO:0007669"/>
    <property type="project" value="UniProtKB-KW"/>
</dbReference>
<sequence length="245" mass="27987">MLKIPQTRLTFSEISQLSRKPALKGFCPTRYKFQLRHLSQERDLVKPFESRKTFLIDQYKQLYSESNIVLFLHRNNLTKSDLKYRHSIQESGGKLTFIRNKLFKVFLRAESHADPASKEAQKWIKASKNRHPLEALLKGPTAIVTIKDCRPDVVSKVIKILKAANEKLFVVGAKIDNNVYDSVQINQFKDLPTREKMQGQLVGILKLLGGAGLVRTLQSSPHHLYFTLGAYHDGLNSNSKDNNDL</sequence>
<dbReference type="EMBL" id="CP014586">
    <property type="protein sequence ID" value="ANZ77104.1"/>
    <property type="molecule type" value="Genomic_DNA"/>
</dbReference>
<keyword evidence="5" id="KW-1185">Reference proteome</keyword>
<evidence type="ECO:0000313" key="4">
    <source>
        <dbReference type="EMBL" id="ANZ77104.1"/>
    </source>
</evidence>
<evidence type="ECO:0000256" key="2">
    <source>
        <dbReference type="ARBA" id="ARBA00022980"/>
    </source>
</evidence>
<proteinExistence type="inferred from homology"/>
<reference evidence="4 5" key="1">
    <citation type="submission" date="2016-02" db="EMBL/GenBank/DDBJ databases">
        <title>Comparative genomic and transcriptomic foundation for Pichia pastoris.</title>
        <authorList>
            <person name="Love K.R."/>
            <person name="Shah K.A."/>
            <person name="Whittaker C.A."/>
            <person name="Wu J."/>
            <person name="Bartlett M.C."/>
            <person name="Ma D."/>
            <person name="Leeson R.L."/>
            <person name="Priest M."/>
            <person name="Young S.K."/>
            <person name="Love J.C."/>
        </authorList>
    </citation>
    <scope>NUCLEOTIDE SEQUENCE [LARGE SCALE GENOMIC DNA]</scope>
    <source>
        <strain evidence="4 5">ATCC 28485</strain>
    </source>
</reference>
<dbReference type="GO" id="GO:0005840">
    <property type="term" value="C:ribosome"/>
    <property type="evidence" value="ECO:0007669"/>
    <property type="project" value="UniProtKB-KW"/>
</dbReference>
<keyword evidence="2" id="KW-0689">Ribosomal protein</keyword>
<dbReference type="InterPro" id="IPR043141">
    <property type="entry name" value="Ribosomal_uL10-like_sf"/>
</dbReference>
<dbReference type="Gene3D" id="3.30.70.1730">
    <property type="match status" value="1"/>
</dbReference>
<protein>
    <submittedName>
        <fullName evidence="4">BA75_03394T0</fullName>
    </submittedName>
</protein>
<dbReference type="InterPro" id="IPR001790">
    <property type="entry name" value="Ribosomal_uL10"/>
</dbReference>
<evidence type="ECO:0000256" key="3">
    <source>
        <dbReference type="ARBA" id="ARBA00023274"/>
    </source>
</evidence>
<dbReference type="AlphaFoldDB" id="A0A1B2JGB6"/>
<evidence type="ECO:0000313" key="5">
    <source>
        <dbReference type="Proteomes" id="UP000094565"/>
    </source>
</evidence>